<dbReference type="SMART" id="SM00033">
    <property type="entry name" value="CH"/>
    <property type="match status" value="2"/>
</dbReference>
<dbReference type="AlphaFoldDB" id="A0A6B2LGR2"/>
<reference evidence="2" key="1">
    <citation type="journal article" date="2020" name="J. Eukaryot. Microbiol.">
        <title>De novo Sequencing, Assembly and Annotation of the Transcriptome for the Free-Living Testate Amoeba Arcella intermedia.</title>
        <authorList>
            <person name="Ribeiro G.M."/>
            <person name="Porfirio-Sousa A.L."/>
            <person name="Maurer-Alcala X.X."/>
            <person name="Katz L.A."/>
            <person name="Lahr D.J.G."/>
        </authorList>
    </citation>
    <scope>NUCLEOTIDE SEQUENCE</scope>
</reference>
<evidence type="ECO:0000313" key="2">
    <source>
        <dbReference type="EMBL" id="NDV36256.1"/>
    </source>
</evidence>
<dbReference type="InterPro" id="IPR050540">
    <property type="entry name" value="F-actin_Monoox_Mical"/>
</dbReference>
<dbReference type="Gene3D" id="1.10.418.10">
    <property type="entry name" value="Calponin-like domain"/>
    <property type="match status" value="2"/>
</dbReference>
<dbReference type="EMBL" id="GIBP01007287">
    <property type="protein sequence ID" value="NDV36256.1"/>
    <property type="molecule type" value="Transcribed_RNA"/>
</dbReference>
<proteinExistence type="predicted"/>
<dbReference type="SUPFAM" id="SSF47576">
    <property type="entry name" value="Calponin-homology domain, CH-domain"/>
    <property type="match status" value="1"/>
</dbReference>
<dbReference type="InterPro" id="IPR001715">
    <property type="entry name" value="CH_dom"/>
</dbReference>
<dbReference type="PANTHER" id="PTHR23167:SF46">
    <property type="entry name" value="EPS15 HOMOLOGY DOMAIN CONTAINING PROTEIN-BINDING PROTEIN 1, ISOFORM F"/>
    <property type="match status" value="1"/>
</dbReference>
<dbReference type="PROSITE" id="PS50021">
    <property type="entry name" value="CH"/>
    <property type="match status" value="2"/>
</dbReference>
<dbReference type="PANTHER" id="PTHR23167">
    <property type="entry name" value="CALPONIN HOMOLOGY DOMAIN-CONTAINING PROTEIN DDB_G0272472-RELATED"/>
    <property type="match status" value="1"/>
</dbReference>
<organism evidence="2">
    <name type="scientific">Arcella intermedia</name>
    <dbReference type="NCBI Taxonomy" id="1963864"/>
    <lineage>
        <taxon>Eukaryota</taxon>
        <taxon>Amoebozoa</taxon>
        <taxon>Tubulinea</taxon>
        <taxon>Elardia</taxon>
        <taxon>Arcellinida</taxon>
        <taxon>Sphaerothecina</taxon>
        <taxon>Arcellidae</taxon>
        <taxon>Arcella</taxon>
    </lineage>
</organism>
<feature type="domain" description="Calponin-homology (CH)" evidence="1">
    <location>
        <begin position="111"/>
        <end position="213"/>
    </location>
</feature>
<accession>A0A6B2LGR2</accession>
<evidence type="ECO:0000259" key="1">
    <source>
        <dbReference type="PROSITE" id="PS50021"/>
    </source>
</evidence>
<dbReference type="Pfam" id="PF00307">
    <property type="entry name" value="CH"/>
    <property type="match status" value="2"/>
</dbReference>
<feature type="domain" description="Calponin-homology (CH)" evidence="1">
    <location>
        <begin position="1"/>
        <end position="102"/>
    </location>
</feature>
<sequence>MTCVRWINHKLEEKGQRMSDINTISDGITLVTLVEELIGGTISGVVSPPTSAKEKMENIALAIDAFEKFSNSTIEGISIPLLLNSNLKAIMDLVWSLIYITDIKPLSYGGFTDRFALFKWAMDRTEHQNIQILNFTTSWQDGMAFCAIMNSGHPGFDFEGLQEYKVLDNLRLAFKFAEEKWQVPKLLDPNDVSEDPDETSLIIYLSLLFRKIEA</sequence>
<dbReference type="InterPro" id="IPR036872">
    <property type="entry name" value="CH_dom_sf"/>
</dbReference>
<protein>
    <recommendedName>
        <fullName evidence="1">Calponin-homology (CH) domain-containing protein</fullName>
    </recommendedName>
</protein>
<name>A0A6B2LGR2_9EUKA</name>